<gene>
    <name evidence="1" type="ORF">SAMN05216352_105187</name>
</gene>
<name>A0A1G8IH16_9BACI</name>
<dbReference type="OrthoDB" id="2692055at2"/>
<evidence type="ECO:0000313" key="2">
    <source>
        <dbReference type="Proteomes" id="UP000199017"/>
    </source>
</evidence>
<reference evidence="1 2" key="1">
    <citation type="submission" date="2016-10" db="EMBL/GenBank/DDBJ databases">
        <authorList>
            <person name="de Groot N.N."/>
        </authorList>
    </citation>
    <scope>NUCLEOTIDE SEQUENCE [LARGE SCALE GENOMIC DNA]</scope>
    <source>
        <strain evidence="2">P4B,CCM 7963,CECT 7998,DSM 25260,IBRC-M 10614,KCTC 13821</strain>
    </source>
</reference>
<evidence type="ECO:0000313" key="1">
    <source>
        <dbReference type="EMBL" id="SDI18051.1"/>
    </source>
</evidence>
<dbReference type="AlphaFoldDB" id="A0A1G8IH16"/>
<proteinExistence type="predicted"/>
<dbReference type="EMBL" id="FNDU01000005">
    <property type="protein sequence ID" value="SDI18051.1"/>
    <property type="molecule type" value="Genomic_DNA"/>
</dbReference>
<dbReference type="RefSeq" id="WP_091584544.1">
    <property type="nucleotide sequence ID" value="NZ_FNDU01000005.1"/>
</dbReference>
<organism evidence="1 2">
    <name type="scientific">Alteribacillus bidgolensis</name>
    <dbReference type="NCBI Taxonomy" id="930129"/>
    <lineage>
        <taxon>Bacteria</taxon>
        <taxon>Bacillati</taxon>
        <taxon>Bacillota</taxon>
        <taxon>Bacilli</taxon>
        <taxon>Bacillales</taxon>
        <taxon>Bacillaceae</taxon>
        <taxon>Alteribacillus</taxon>
    </lineage>
</organism>
<keyword evidence="2" id="KW-1185">Reference proteome</keyword>
<accession>A0A1G8IH16</accession>
<protein>
    <recommendedName>
        <fullName evidence="3">LURP-one-related</fullName>
    </recommendedName>
</protein>
<sequence length="174" mass="19687">MQAADEIYFSDNFFSAGITDIFDKNEYKIGQLDLKSAFTSSVDVIDPSGSIRLHAAFPLFSRRWVLKNKEDERIGDLSSTFSFFAKRFKYDAVGRGVYRVESEAFSHEFTMTEERGNNKIAVFEKISGFMGAPAYKLVNYSEVLSNDELIAVVMGVRMILKKRRNNNAVPPPGQ</sequence>
<dbReference type="Proteomes" id="UP000199017">
    <property type="component" value="Unassembled WGS sequence"/>
</dbReference>
<evidence type="ECO:0008006" key="3">
    <source>
        <dbReference type="Google" id="ProtNLM"/>
    </source>
</evidence>